<dbReference type="AlphaFoldDB" id="A0A521B840"/>
<protein>
    <submittedName>
        <fullName evidence="2">Uncharacterized protein</fullName>
    </submittedName>
</protein>
<keyword evidence="1" id="KW-0472">Membrane</keyword>
<keyword evidence="3" id="KW-1185">Reference proteome</keyword>
<reference evidence="2 3" key="1">
    <citation type="submission" date="2017-05" db="EMBL/GenBank/DDBJ databases">
        <authorList>
            <person name="Varghese N."/>
            <person name="Submissions S."/>
        </authorList>
    </citation>
    <scope>NUCLEOTIDE SEQUENCE [LARGE SCALE GENOMIC DNA]</scope>
    <source>
        <strain evidence="2 3">DSM 45474</strain>
    </source>
</reference>
<name>A0A521B840_9BACL</name>
<sequence>MMSGKSGALALEMVFVPVIIMMLKEWVYPFFIWKWFPVADTASTVLEWVLIVVTVIGCFAYIGFGSSARHIYKLSLPSSIGIYLVIHLPLVLPVILMEAGWSVPSLWKDLSLLWWGLIGDGIRLFTPDRWVFHPLTLCFLTALLFLCGRNVYVEEEESIKSLQQSKVVSNR</sequence>
<keyword evidence="1" id="KW-1133">Transmembrane helix</keyword>
<keyword evidence="1" id="KW-0812">Transmembrane</keyword>
<gene>
    <name evidence="2" type="ORF">SAMN06264849_101585</name>
</gene>
<feature type="transmembrane region" description="Helical" evidence="1">
    <location>
        <begin position="80"/>
        <end position="103"/>
    </location>
</feature>
<accession>A0A521B840</accession>
<feature type="transmembrane region" description="Helical" evidence="1">
    <location>
        <begin position="48"/>
        <end position="68"/>
    </location>
</feature>
<evidence type="ECO:0000313" key="3">
    <source>
        <dbReference type="Proteomes" id="UP000315636"/>
    </source>
</evidence>
<dbReference type="EMBL" id="FXTI01000001">
    <property type="protein sequence ID" value="SMO42850.1"/>
    <property type="molecule type" value="Genomic_DNA"/>
</dbReference>
<proteinExistence type="predicted"/>
<feature type="transmembrane region" description="Helical" evidence="1">
    <location>
        <begin position="7"/>
        <end position="28"/>
    </location>
</feature>
<organism evidence="2 3">
    <name type="scientific">Melghirimyces algeriensis</name>
    <dbReference type="NCBI Taxonomy" id="910412"/>
    <lineage>
        <taxon>Bacteria</taxon>
        <taxon>Bacillati</taxon>
        <taxon>Bacillota</taxon>
        <taxon>Bacilli</taxon>
        <taxon>Bacillales</taxon>
        <taxon>Thermoactinomycetaceae</taxon>
        <taxon>Melghirimyces</taxon>
    </lineage>
</organism>
<dbReference type="Proteomes" id="UP000315636">
    <property type="component" value="Unassembled WGS sequence"/>
</dbReference>
<evidence type="ECO:0000313" key="2">
    <source>
        <dbReference type="EMBL" id="SMO42850.1"/>
    </source>
</evidence>
<evidence type="ECO:0000256" key="1">
    <source>
        <dbReference type="SAM" id="Phobius"/>
    </source>
</evidence>
<feature type="transmembrane region" description="Helical" evidence="1">
    <location>
        <begin position="130"/>
        <end position="152"/>
    </location>
</feature>